<dbReference type="InterPro" id="IPR000719">
    <property type="entry name" value="Prot_kinase_dom"/>
</dbReference>
<evidence type="ECO:0000256" key="2">
    <source>
        <dbReference type="ARBA" id="ARBA00022679"/>
    </source>
</evidence>
<dbReference type="PANTHER" id="PTHR27002">
    <property type="entry name" value="RECEPTOR-LIKE SERINE/THREONINE-PROTEIN KINASE SD1-8"/>
    <property type="match status" value="1"/>
</dbReference>
<keyword evidence="5" id="KW-0067">ATP-binding</keyword>
<keyword evidence="3" id="KW-0547">Nucleotide-binding</keyword>
<name>A0A8J5LZL6_ZINOF</name>
<dbReference type="GO" id="GO:0005886">
    <property type="term" value="C:plasma membrane"/>
    <property type="evidence" value="ECO:0007669"/>
    <property type="project" value="TreeGrafter"/>
</dbReference>
<comment type="caution">
    <text evidence="7">The sequence shown here is derived from an EMBL/GenBank/DDBJ whole genome shotgun (WGS) entry which is preliminary data.</text>
</comment>
<feature type="domain" description="Protein kinase" evidence="6">
    <location>
        <begin position="58"/>
        <end position="113"/>
    </location>
</feature>
<reference evidence="7 8" key="1">
    <citation type="submission" date="2020-08" db="EMBL/GenBank/DDBJ databases">
        <title>Plant Genome Project.</title>
        <authorList>
            <person name="Zhang R.-G."/>
        </authorList>
    </citation>
    <scope>NUCLEOTIDE SEQUENCE [LARGE SCALE GENOMIC DNA]</scope>
    <source>
        <tissue evidence="7">Rhizome</tissue>
    </source>
</reference>
<organism evidence="7 8">
    <name type="scientific">Zingiber officinale</name>
    <name type="common">Ginger</name>
    <name type="synonym">Amomum zingiber</name>
    <dbReference type="NCBI Taxonomy" id="94328"/>
    <lineage>
        <taxon>Eukaryota</taxon>
        <taxon>Viridiplantae</taxon>
        <taxon>Streptophyta</taxon>
        <taxon>Embryophyta</taxon>
        <taxon>Tracheophyta</taxon>
        <taxon>Spermatophyta</taxon>
        <taxon>Magnoliopsida</taxon>
        <taxon>Liliopsida</taxon>
        <taxon>Zingiberales</taxon>
        <taxon>Zingiberaceae</taxon>
        <taxon>Zingiber</taxon>
    </lineage>
</organism>
<evidence type="ECO:0000313" key="8">
    <source>
        <dbReference type="Proteomes" id="UP000734854"/>
    </source>
</evidence>
<keyword evidence="2" id="KW-0808">Transferase</keyword>
<accession>A0A8J5LZL6</accession>
<dbReference type="Proteomes" id="UP000734854">
    <property type="component" value="Unassembled WGS sequence"/>
</dbReference>
<dbReference type="GO" id="GO:0004674">
    <property type="term" value="F:protein serine/threonine kinase activity"/>
    <property type="evidence" value="ECO:0007669"/>
    <property type="project" value="UniProtKB-KW"/>
</dbReference>
<dbReference type="EMBL" id="JACMSC010000003">
    <property type="protein sequence ID" value="KAG6529157.1"/>
    <property type="molecule type" value="Genomic_DNA"/>
</dbReference>
<dbReference type="AlphaFoldDB" id="A0A8J5LZL6"/>
<sequence length="113" mass="12811">MLYFVELHKINKVVYLNAGKARRLRELRDPDDTIGSDKGVINVPLVDSFSIHKATDVFAVINKVGEGGFGSVYKGRLEDGQYMTVKRLSEKSKQGFEELKNEVKLIARLQRIN</sequence>
<evidence type="ECO:0000256" key="3">
    <source>
        <dbReference type="ARBA" id="ARBA00022741"/>
    </source>
</evidence>
<keyword evidence="1" id="KW-0723">Serine/threonine-protein kinase</keyword>
<dbReference type="Gene3D" id="3.30.200.20">
    <property type="entry name" value="Phosphorylase Kinase, domain 1"/>
    <property type="match status" value="1"/>
</dbReference>
<dbReference type="PROSITE" id="PS50011">
    <property type="entry name" value="PROTEIN_KINASE_DOM"/>
    <property type="match status" value="1"/>
</dbReference>
<evidence type="ECO:0000256" key="1">
    <source>
        <dbReference type="ARBA" id="ARBA00022527"/>
    </source>
</evidence>
<evidence type="ECO:0000259" key="6">
    <source>
        <dbReference type="PROSITE" id="PS50011"/>
    </source>
</evidence>
<proteinExistence type="predicted"/>
<dbReference type="InterPro" id="IPR011009">
    <property type="entry name" value="Kinase-like_dom_sf"/>
</dbReference>
<dbReference type="SUPFAM" id="SSF56112">
    <property type="entry name" value="Protein kinase-like (PK-like)"/>
    <property type="match status" value="1"/>
</dbReference>
<protein>
    <recommendedName>
        <fullName evidence="6">Protein kinase domain-containing protein</fullName>
    </recommendedName>
</protein>
<evidence type="ECO:0000256" key="5">
    <source>
        <dbReference type="ARBA" id="ARBA00022840"/>
    </source>
</evidence>
<keyword evidence="4" id="KW-0418">Kinase</keyword>
<gene>
    <name evidence="7" type="ORF">ZIOFF_011352</name>
</gene>
<evidence type="ECO:0000256" key="4">
    <source>
        <dbReference type="ARBA" id="ARBA00022777"/>
    </source>
</evidence>
<evidence type="ECO:0000313" key="7">
    <source>
        <dbReference type="EMBL" id="KAG6529157.1"/>
    </source>
</evidence>
<dbReference type="PANTHER" id="PTHR27002:SF181">
    <property type="entry name" value="RECEPTOR-LIKE SERINE_THREONINE-PROTEIN KINASE"/>
    <property type="match status" value="1"/>
</dbReference>
<dbReference type="GO" id="GO:0005524">
    <property type="term" value="F:ATP binding"/>
    <property type="evidence" value="ECO:0007669"/>
    <property type="project" value="UniProtKB-KW"/>
</dbReference>
<keyword evidence="8" id="KW-1185">Reference proteome</keyword>